<evidence type="ECO:0000313" key="2">
    <source>
        <dbReference type="Proteomes" id="UP001202550"/>
    </source>
</evidence>
<sequence>MPYDTHNRWVHGVLAEAAKTLPDLPWSRRAKHARRSAASGGFHLALSPATGIMDFNE</sequence>
<keyword evidence="2" id="KW-1185">Reference proteome</keyword>
<proteinExistence type="predicted"/>
<dbReference type="EMBL" id="JALZWP010000004">
    <property type="protein sequence ID" value="MCL1628252.1"/>
    <property type="molecule type" value="Genomic_DNA"/>
</dbReference>
<accession>A0ABT0M061</accession>
<comment type="caution">
    <text evidence="1">The sequence shown here is derived from an EMBL/GenBank/DDBJ whole genome shotgun (WGS) entry which is preliminary data.</text>
</comment>
<name>A0ABT0M061_9RHOB</name>
<dbReference type="Proteomes" id="UP001202550">
    <property type="component" value="Unassembled WGS sequence"/>
</dbReference>
<gene>
    <name evidence="1" type="ORF">M3N55_05870</name>
</gene>
<dbReference type="RefSeq" id="WP_249057337.1">
    <property type="nucleotide sequence ID" value="NZ_JALZWP010000004.1"/>
</dbReference>
<reference evidence="1 2" key="1">
    <citation type="submission" date="2022-05" db="EMBL/GenBank/DDBJ databases">
        <title>Seasonal and diel survey of microbial diversity of the Tyrrhenian coast.</title>
        <authorList>
            <person name="Gattoni G."/>
            <person name="Corral P."/>
        </authorList>
    </citation>
    <scope>NUCLEOTIDE SEQUENCE [LARGE SCALE GENOMIC DNA]</scope>
    <source>
        <strain evidence="1 2">V10</strain>
    </source>
</reference>
<protein>
    <submittedName>
        <fullName evidence="1">Uncharacterized protein</fullName>
    </submittedName>
</protein>
<organism evidence="1 2">
    <name type="scientific">Roseinatronobacter domitianus</name>
    <dbReference type="NCBI Taxonomy" id="2940293"/>
    <lineage>
        <taxon>Bacteria</taxon>
        <taxon>Pseudomonadati</taxon>
        <taxon>Pseudomonadota</taxon>
        <taxon>Alphaproteobacteria</taxon>
        <taxon>Rhodobacterales</taxon>
        <taxon>Paracoccaceae</taxon>
        <taxon>Roseinatronobacter</taxon>
    </lineage>
</organism>
<evidence type="ECO:0000313" key="1">
    <source>
        <dbReference type="EMBL" id="MCL1628252.1"/>
    </source>
</evidence>